<dbReference type="RefSeq" id="WP_031592924.1">
    <property type="nucleotide sequence ID" value="NZ_BAABZX010000047.1"/>
</dbReference>
<dbReference type="InterPro" id="IPR006793">
    <property type="entry name" value="FaeA"/>
</dbReference>
<name>A0A486RCC5_KLEPN</name>
<dbReference type="InterPro" id="IPR016032">
    <property type="entry name" value="Sig_transdc_resp-reg_C-effctor"/>
</dbReference>
<sequence length="326" mass="37642">MVSAVKNIYLPVHIATENNYLSMGLIFLLKELLEEEYQSGVIIYKVSEPMDADLIVKFHSPGEQVFDWVGCHEFQTQNEYKFKMLGKKWLSVYPRTEHYDRNINCPVVNSVITMRNSVATIRRKLFSLFFADSMSGPPDLRKPSCSKCPGPYKLTGREQLMLGYLSQGLGHYAISQKMGCTIKVLSSYRRSIMRKIKIKKYSDFILWLGTKSVLEKYVEIAKHHDEKYAYDRVIWKTKLVSEVDGESDDKYRVLQSMKRLTSSRLDLSTPENEIWLTTREIANEMDISIYSMRYLLCQMESTGAVICIKTGSGRGNTLRWKLASLL</sequence>
<evidence type="ECO:0000256" key="1">
    <source>
        <dbReference type="ARBA" id="ARBA00023015"/>
    </source>
</evidence>
<dbReference type="InterPro" id="IPR000792">
    <property type="entry name" value="Tscrpt_reg_LuxR_C"/>
</dbReference>
<dbReference type="SMART" id="SM00421">
    <property type="entry name" value="HTH_LUXR"/>
    <property type="match status" value="1"/>
</dbReference>
<dbReference type="SUPFAM" id="SSF46894">
    <property type="entry name" value="C-terminal effector domain of the bipartite response regulators"/>
    <property type="match status" value="1"/>
</dbReference>
<dbReference type="GO" id="GO:0003677">
    <property type="term" value="F:DNA binding"/>
    <property type="evidence" value="ECO:0007669"/>
    <property type="project" value="UniProtKB-KW"/>
</dbReference>
<dbReference type="Pfam" id="PF00196">
    <property type="entry name" value="GerE"/>
    <property type="match status" value="1"/>
</dbReference>
<evidence type="ECO:0000313" key="6">
    <source>
        <dbReference type="EMBL" id="VGL99484.1"/>
    </source>
</evidence>
<proteinExistence type="predicted"/>
<evidence type="ECO:0000259" key="4">
    <source>
        <dbReference type="SMART" id="SM00421"/>
    </source>
</evidence>
<keyword evidence="1" id="KW-0805">Transcription regulation</keyword>
<protein>
    <submittedName>
        <fullName evidence="6">Bacterial regulatory proteins, luxR family</fullName>
    </submittedName>
</protein>
<evidence type="ECO:0000313" key="5">
    <source>
        <dbReference type="EMBL" id="VGL63790.1"/>
    </source>
</evidence>
<evidence type="ECO:0000256" key="2">
    <source>
        <dbReference type="ARBA" id="ARBA00023125"/>
    </source>
</evidence>
<dbReference type="Pfam" id="PF04703">
    <property type="entry name" value="FaeA"/>
    <property type="match status" value="1"/>
</dbReference>
<dbReference type="InterPro" id="IPR036388">
    <property type="entry name" value="WH-like_DNA-bd_sf"/>
</dbReference>
<dbReference type="Gene3D" id="1.10.10.10">
    <property type="entry name" value="Winged helix-like DNA-binding domain superfamily/Winged helix DNA-binding domain"/>
    <property type="match status" value="2"/>
</dbReference>
<accession>A0A486RCC5</accession>
<keyword evidence="3" id="KW-0804">Transcription</keyword>
<feature type="domain" description="HTH luxR-type" evidence="4">
    <location>
        <begin position="151"/>
        <end position="208"/>
    </location>
</feature>
<keyword evidence="2" id="KW-0238">DNA-binding</keyword>
<dbReference type="EMBL" id="CAAHCP010000005">
    <property type="protein sequence ID" value="VGL63790.1"/>
    <property type="molecule type" value="Genomic_DNA"/>
</dbReference>
<evidence type="ECO:0000256" key="3">
    <source>
        <dbReference type="ARBA" id="ARBA00023163"/>
    </source>
</evidence>
<dbReference type="EMBL" id="CAAHDA010000001">
    <property type="protein sequence ID" value="VGL99484.1"/>
    <property type="molecule type" value="Genomic_DNA"/>
</dbReference>
<organism evidence="6">
    <name type="scientific">Klebsiella pneumoniae</name>
    <dbReference type="NCBI Taxonomy" id="573"/>
    <lineage>
        <taxon>Bacteria</taxon>
        <taxon>Pseudomonadati</taxon>
        <taxon>Pseudomonadota</taxon>
        <taxon>Gammaproteobacteria</taxon>
        <taxon>Enterobacterales</taxon>
        <taxon>Enterobacteriaceae</taxon>
        <taxon>Klebsiella/Raoultella group</taxon>
        <taxon>Klebsiella</taxon>
        <taxon>Klebsiella pneumoniae complex</taxon>
    </lineage>
</organism>
<gene>
    <name evidence="5" type="ORF">SAMEA4873646_02586</name>
    <name evidence="6" type="ORF">SAMEA4873654_01468</name>
</gene>
<dbReference type="GO" id="GO:0006355">
    <property type="term" value="P:regulation of DNA-templated transcription"/>
    <property type="evidence" value="ECO:0007669"/>
    <property type="project" value="InterPro"/>
</dbReference>
<reference evidence="6" key="1">
    <citation type="submission" date="2019-03" db="EMBL/GenBank/DDBJ databases">
        <authorList>
            <consortium name="Pathogen Informatics"/>
        </authorList>
    </citation>
    <scope>NUCLEOTIDE SEQUENCE</scope>
    <source>
        <strain evidence="5">5012STDY7626444</strain>
        <strain evidence="6">5012STDY7626458</strain>
    </source>
</reference>
<dbReference type="AlphaFoldDB" id="A0A486RCC5"/>